<dbReference type="Proteomes" id="UP000246166">
    <property type="component" value="Segment"/>
</dbReference>
<keyword evidence="1" id="KW-0235">DNA replication</keyword>
<dbReference type="GeneID" id="54991592"/>
<accession>A0A2S1GSZ2</accession>
<dbReference type="InterPro" id="IPR001098">
    <property type="entry name" value="DNA-dir_DNA_pol_A_palm_dom"/>
</dbReference>
<dbReference type="KEGG" id="vg:54991592"/>
<organism evidence="3 4">
    <name type="scientific">Pectobacterium phage Jarilo</name>
    <dbReference type="NCBI Taxonomy" id="2163634"/>
    <lineage>
        <taxon>Viruses</taxon>
        <taxon>Duplodnaviria</taxon>
        <taxon>Heunggongvirae</taxon>
        <taxon>Uroviricota</taxon>
        <taxon>Caudoviricetes</taxon>
        <taxon>Autographivirales</taxon>
        <taxon>Autotranscriptaviridae</taxon>
        <taxon>Studiervirinae</taxon>
        <taxon>Jarilovirus</taxon>
        <taxon>Jarilovirus jarilo</taxon>
    </lineage>
</organism>
<evidence type="ECO:0000259" key="2">
    <source>
        <dbReference type="Pfam" id="PF00476"/>
    </source>
</evidence>
<dbReference type="SUPFAM" id="SSF53098">
    <property type="entry name" value="Ribonuclease H-like"/>
    <property type="match status" value="1"/>
</dbReference>
<protein>
    <submittedName>
        <fullName evidence="3">DNA polymerase</fullName>
    </submittedName>
</protein>
<name>A0A2S1GSZ2_9CAUD</name>
<evidence type="ECO:0000313" key="3">
    <source>
        <dbReference type="EMBL" id="AWD92503.1"/>
    </source>
</evidence>
<dbReference type="InterPro" id="IPR036397">
    <property type="entry name" value="RNaseH_sf"/>
</dbReference>
<dbReference type="GO" id="GO:0039693">
    <property type="term" value="P:viral DNA genome replication"/>
    <property type="evidence" value="ECO:0007669"/>
    <property type="project" value="UniProtKB-KW"/>
</dbReference>
<dbReference type="Gene3D" id="3.30.70.370">
    <property type="match status" value="1"/>
</dbReference>
<dbReference type="Gene3D" id="3.30.420.10">
    <property type="entry name" value="Ribonuclease H-like superfamily/Ribonuclease H"/>
    <property type="match status" value="1"/>
</dbReference>
<reference evidence="4" key="1">
    <citation type="submission" date="2018-03" db="EMBL/GenBank/DDBJ databases">
        <title>Phage therapy in agriculture - a green tech approach to combat plant pathogenic bacteria.</title>
        <authorList>
            <person name="Carstens A.B."/>
            <person name="Djurhuus A.M."/>
            <person name="Hansen L.H."/>
        </authorList>
    </citation>
    <scope>NUCLEOTIDE SEQUENCE [LARGE SCALE GENOMIC DNA]</scope>
</reference>
<sequence>MLVTDIEANGLLEKVTQFHCGVIYDYRTDTYTNYRPWDFKAYLEALNAEVARGGLIVFHNGHNYDSPALTKLAKLQLDVDFQLPKENVLDTLVLSRLLHANLKDTDMGLLRSGKLPGRRFGSHALEAWGYRLGEMKGEYKDDFKALLIEQGEEYTDGLEWVAFNEPMMDYNVQDVVVTRKFLEMLLTNRDYFPNDDACVMTYEGYTQIFASRFWECCGESVKIEHDAAWLLSKMERNGFPFDEKSIANAYIEWAAVRSQLTQKLIETFGDWYQHKGGKAVFIAPKSGRPLPHYPRVIYPKQGGIYLKPKNKAQREDITLCDLDKREYCEGAPYTPVTHIVFNPGSRDHILRKLLEAGWEPTEKTDSGGWKVDEEVLKDVKVDDPVKQASIKLILDYLTIQKRIGQAVEGDKAWMRYVRADGKVHGSVNPNGAVTGRATHSHPNMGQVPSGHAPYGDVCRAAFGAEHHLDGLTGKPWIQAGIDASGLELRCLAHFMSRFDDGKYADVILNGDIHWTNAIAADLAEDVPRDKSSAIHDGWRDNAKTFNTMGVYKPI</sequence>
<feature type="domain" description="DNA-directed DNA polymerase family A palm" evidence="2">
    <location>
        <begin position="340"/>
        <end position="547"/>
    </location>
</feature>
<dbReference type="GO" id="GO:0003887">
    <property type="term" value="F:DNA-directed DNA polymerase activity"/>
    <property type="evidence" value="ECO:0007669"/>
    <property type="project" value="InterPro"/>
</dbReference>
<dbReference type="EMBL" id="MH059637">
    <property type="protein sequence ID" value="AWD92503.1"/>
    <property type="molecule type" value="Genomic_DNA"/>
</dbReference>
<keyword evidence="4" id="KW-1185">Reference proteome</keyword>
<dbReference type="SUPFAM" id="SSF56672">
    <property type="entry name" value="DNA/RNA polymerases"/>
    <property type="match status" value="1"/>
</dbReference>
<dbReference type="InterPro" id="IPR012337">
    <property type="entry name" value="RNaseH-like_sf"/>
</dbReference>
<dbReference type="InterPro" id="IPR043502">
    <property type="entry name" value="DNA/RNA_pol_sf"/>
</dbReference>
<proteinExistence type="predicted"/>
<dbReference type="Pfam" id="PF00476">
    <property type="entry name" value="DNA_pol_A"/>
    <property type="match status" value="1"/>
</dbReference>
<keyword evidence="1" id="KW-1194">Viral DNA replication</keyword>
<dbReference type="Gene3D" id="1.20.1060.10">
    <property type="entry name" value="Taq DNA Polymerase, Chain T, domain 4"/>
    <property type="match status" value="1"/>
</dbReference>
<dbReference type="GO" id="GO:0006260">
    <property type="term" value="P:DNA replication"/>
    <property type="evidence" value="ECO:0007669"/>
    <property type="project" value="InterPro"/>
</dbReference>
<dbReference type="RefSeq" id="YP_009801084.1">
    <property type="nucleotide sequence ID" value="NC_047963.1"/>
</dbReference>
<dbReference type="GO" id="GO:0003677">
    <property type="term" value="F:DNA binding"/>
    <property type="evidence" value="ECO:0007669"/>
    <property type="project" value="InterPro"/>
</dbReference>
<evidence type="ECO:0000256" key="1">
    <source>
        <dbReference type="ARBA" id="ARBA00023109"/>
    </source>
</evidence>
<evidence type="ECO:0000313" key="4">
    <source>
        <dbReference type="Proteomes" id="UP000246166"/>
    </source>
</evidence>